<feature type="compositionally biased region" description="Basic and acidic residues" evidence="1">
    <location>
        <begin position="299"/>
        <end position="309"/>
    </location>
</feature>
<keyword evidence="3" id="KW-1185">Reference proteome</keyword>
<feature type="compositionally biased region" description="Low complexity" evidence="1">
    <location>
        <begin position="233"/>
        <end position="262"/>
    </location>
</feature>
<feature type="compositionally biased region" description="Basic and acidic residues" evidence="1">
    <location>
        <begin position="185"/>
        <end position="217"/>
    </location>
</feature>
<comment type="caution">
    <text evidence="2">The sequence shown here is derived from an EMBL/GenBank/DDBJ whole genome shotgun (WGS) entry which is preliminary data.</text>
</comment>
<evidence type="ECO:0000313" key="3">
    <source>
        <dbReference type="Proteomes" id="UP000663828"/>
    </source>
</evidence>
<protein>
    <submittedName>
        <fullName evidence="2">Uncharacterized protein</fullName>
    </submittedName>
</protein>
<feature type="non-terminal residue" evidence="2">
    <location>
        <position position="1"/>
    </location>
</feature>
<reference evidence="2" key="1">
    <citation type="submission" date="2021-02" db="EMBL/GenBank/DDBJ databases">
        <authorList>
            <person name="Nowell W R."/>
        </authorList>
    </citation>
    <scope>NUCLEOTIDE SEQUENCE</scope>
</reference>
<feature type="compositionally biased region" description="Basic and acidic residues" evidence="1">
    <location>
        <begin position="266"/>
        <end position="289"/>
    </location>
</feature>
<sequence length="309" mass="33851">PAAPVSSKRLSDSSASESDSDSSRNGDDTDSESGADDVKSAANGNAAAVLSSRTKDQKTTNVDNTLENITKRKDELGSSGTDSGNRMNETNDRQANFHLGGNDDDLSNDSQPRTSPTSKPIGENDPLKRNSSLSKLTGTSVLKKKDNPLTLAAMAASTSTSSSTVKPDDKVAQDRFMQYQKQAKLKAEQEKLYKEQEAKKREDEAKQARLSARKETNGNHSNDTNYRNSTNQSSASTLSDASPSPPSNLQNSLSSSSINPSQDAPMDDKQRQKQEIARRREEDRRRRECQALNQSLPFNRHDVDFSFMK</sequence>
<evidence type="ECO:0000256" key="1">
    <source>
        <dbReference type="SAM" id="MobiDB-lite"/>
    </source>
</evidence>
<dbReference type="AlphaFoldDB" id="A0A816BZL7"/>
<name>A0A816BZL7_ADIRI</name>
<feature type="compositionally biased region" description="Low complexity" evidence="1">
    <location>
        <begin position="149"/>
        <end position="164"/>
    </location>
</feature>
<feature type="compositionally biased region" description="Polar residues" evidence="1">
    <location>
        <begin position="59"/>
        <end position="68"/>
    </location>
</feature>
<feature type="compositionally biased region" description="Polar residues" evidence="1">
    <location>
        <begin position="78"/>
        <end position="88"/>
    </location>
</feature>
<evidence type="ECO:0000313" key="2">
    <source>
        <dbReference type="EMBL" id="CAF1616211.1"/>
    </source>
</evidence>
<dbReference type="Proteomes" id="UP000663828">
    <property type="component" value="Unassembled WGS sequence"/>
</dbReference>
<feature type="region of interest" description="Disordered" evidence="1">
    <location>
        <begin position="1"/>
        <end position="309"/>
    </location>
</feature>
<feature type="compositionally biased region" description="Polar residues" evidence="1">
    <location>
        <begin position="129"/>
        <end position="140"/>
    </location>
</feature>
<dbReference type="EMBL" id="CAJNOR010007385">
    <property type="protein sequence ID" value="CAF1616211.1"/>
    <property type="molecule type" value="Genomic_DNA"/>
</dbReference>
<feature type="compositionally biased region" description="Low complexity" evidence="1">
    <location>
        <begin position="1"/>
        <end position="17"/>
    </location>
</feature>
<feature type="compositionally biased region" description="Polar residues" evidence="1">
    <location>
        <begin position="218"/>
        <end position="232"/>
    </location>
</feature>
<feature type="compositionally biased region" description="Polar residues" evidence="1">
    <location>
        <begin position="108"/>
        <end position="118"/>
    </location>
</feature>
<gene>
    <name evidence="2" type="ORF">XAT740_LOCUS49594</name>
</gene>
<organism evidence="2 3">
    <name type="scientific">Adineta ricciae</name>
    <name type="common">Rotifer</name>
    <dbReference type="NCBI Taxonomy" id="249248"/>
    <lineage>
        <taxon>Eukaryota</taxon>
        <taxon>Metazoa</taxon>
        <taxon>Spiralia</taxon>
        <taxon>Gnathifera</taxon>
        <taxon>Rotifera</taxon>
        <taxon>Eurotatoria</taxon>
        <taxon>Bdelloidea</taxon>
        <taxon>Adinetida</taxon>
        <taxon>Adinetidae</taxon>
        <taxon>Adineta</taxon>
    </lineage>
</organism>
<accession>A0A816BZL7</accession>
<proteinExistence type="predicted"/>